<sequence>MQRYIKSLSLLVAAITLGSCGKDFLERQPQGRFTTETYPGGQFEQYIYGMYATLRDYGVHVMPFIAISSIRSDDADKGSTPADGADQKAMDEFTLAPSNGLVKAYYTALYSGVNKCNQVLKQVSIASGNVSEEDKRLSIAEAKMLRGYFYFNLVRAFGGVPKIDSLITDEARFNVPRASKEAIYALIEEDLTYAAANLPLKWDPKYIGRVTKGAAQGLLAKVYLYEKKYAQAIGMTTAVINSGQYNLQSSYSYLYSEEGENCSESIFEVQALYTISYTGYGCQYAQVQGVRGAGTFDLGWGFNVPSATLVAAYEAGDPRRDATILYAGETTPYGETLPTNLPNPRYNQKVYTNPKVRLQTNSRFGQWMNIRLLHYSDVLLMHAEAANEQGQTDEALAKLEMVRARARGKSDILPAITERDKNKLTDLIRQERRIELAMEHERFYDIVRWGIAKKALQADGKNNFVEGKHELLPIPQDEIDKAQGILIQNPNY</sequence>
<evidence type="ECO:0000256" key="4">
    <source>
        <dbReference type="ARBA" id="ARBA00023136"/>
    </source>
</evidence>
<evidence type="ECO:0000313" key="8">
    <source>
        <dbReference type="EMBL" id="RFS20000.1"/>
    </source>
</evidence>
<dbReference type="InterPro" id="IPR033985">
    <property type="entry name" value="SusD-like_N"/>
</dbReference>
<dbReference type="SUPFAM" id="SSF48452">
    <property type="entry name" value="TPR-like"/>
    <property type="match status" value="1"/>
</dbReference>
<keyword evidence="5" id="KW-0998">Cell outer membrane</keyword>
<evidence type="ECO:0000256" key="1">
    <source>
        <dbReference type="ARBA" id="ARBA00004442"/>
    </source>
</evidence>
<keyword evidence="9" id="KW-1185">Reference proteome</keyword>
<proteinExistence type="inferred from homology"/>
<keyword evidence="3" id="KW-0732">Signal</keyword>
<dbReference type="Pfam" id="PF07980">
    <property type="entry name" value="SusD_RagB"/>
    <property type="match status" value="1"/>
</dbReference>
<dbReference type="PROSITE" id="PS51257">
    <property type="entry name" value="PROKAR_LIPOPROTEIN"/>
    <property type="match status" value="1"/>
</dbReference>
<feature type="domain" description="RagB/SusD" evidence="6">
    <location>
        <begin position="309"/>
        <end position="492"/>
    </location>
</feature>
<protein>
    <submittedName>
        <fullName evidence="8">RagB/SusD family nutrient uptake outer membrane protein</fullName>
    </submittedName>
</protein>
<name>A0A3E1Y5I0_9BACT</name>
<comment type="caution">
    <text evidence="8">The sequence shown here is derived from an EMBL/GenBank/DDBJ whole genome shotgun (WGS) entry which is preliminary data.</text>
</comment>
<organism evidence="8 9">
    <name type="scientific">Chitinophaga silvatica</name>
    <dbReference type="NCBI Taxonomy" id="2282649"/>
    <lineage>
        <taxon>Bacteria</taxon>
        <taxon>Pseudomonadati</taxon>
        <taxon>Bacteroidota</taxon>
        <taxon>Chitinophagia</taxon>
        <taxon>Chitinophagales</taxon>
        <taxon>Chitinophagaceae</taxon>
        <taxon>Chitinophaga</taxon>
    </lineage>
</organism>
<dbReference type="OrthoDB" id="636214at2"/>
<evidence type="ECO:0000313" key="9">
    <source>
        <dbReference type="Proteomes" id="UP000260644"/>
    </source>
</evidence>
<gene>
    <name evidence="8" type="ORF">DVR12_19940</name>
</gene>
<dbReference type="EMBL" id="QPMM01000011">
    <property type="protein sequence ID" value="RFS20000.1"/>
    <property type="molecule type" value="Genomic_DNA"/>
</dbReference>
<dbReference type="CDD" id="cd08977">
    <property type="entry name" value="SusD"/>
    <property type="match status" value="1"/>
</dbReference>
<comment type="similarity">
    <text evidence="2">Belongs to the SusD family.</text>
</comment>
<dbReference type="Pfam" id="PF14322">
    <property type="entry name" value="SusD-like_3"/>
    <property type="match status" value="1"/>
</dbReference>
<reference evidence="8 9" key="1">
    <citation type="submission" date="2018-07" db="EMBL/GenBank/DDBJ databases">
        <title>Chitinophaga K2CV101002-2 sp. nov., isolated from a monsoon evergreen broad-leaved forest soil.</title>
        <authorList>
            <person name="Lv Y."/>
        </authorList>
    </citation>
    <scope>NUCLEOTIDE SEQUENCE [LARGE SCALE GENOMIC DNA]</scope>
    <source>
        <strain evidence="8 9">GDMCC 1.1288</strain>
    </source>
</reference>
<dbReference type="InterPro" id="IPR011990">
    <property type="entry name" value="TPR-like_helical_dom_sf"/>
</dbReference>
<evidence type="ECO:0000259" key="6">
    <source>
        <dbReference type="Pfam" id="PF07980"/>
    </source>
</evidence>
<evidence type="ECO:0000256" key="3">
    <source>
        <dbReference type="ARBA" id="ARBA00022729"/>
    </source>
</evidence>
<dbReference type="Gene3D" id="1.25.40.390">
    <property type="match status" value="1"/>
</dbReference>
<keyword evidence="4" id="KW-0472">Membrane</keyword>
<dbReference type="InterPro" id="IPR012944">
    <property type="entry name" value="SusD_RagB_dom"/>
</dbReference>
<accession>A0A3E1Y5I0</accession>
<comment type="subcellular location">
    <subcellularLocation>
        <location evidence="1">Cell outer membrane</location>
    </subcellularLocation>
</comment>
<feature type="domain" description="SusD-like N-terminal" evidence="7">
    <location>
        <begin position="23"/>
        <end position="224"/>
    </location>
</feature>
<dbReference type="AlphaFoldDB" id="A0A3E1Y5I0"/>
<evidence type="ECO:0000259" key="7">
    <source>
        <dbReference type="Pfam" id="PF14322"/>
    </source>
</evidence>
<evidence type="ECO:0000256" key="5">
    <source>
        <dbReference type="ARBA" id="ARBA00023237"/>
    </source>
</evidence>
<dbReference type="RefSeq" id="WP_116977561.1">
    <property type="nucleotide sequence ID" value="NZ_QPMM01000011.1"/>
</dbReference>
<dbReference type="GO" id="GO:0009279">
    <property type="term" value="C:cell outer membrane"/>
    <property type="evidence" value="ECO:0007669"/>
    <property type="project" value="UniProtKB-SubCell"/>
</dbReference>
<dbReference type="Proteomes" id="UP000260644">
    <property type="component" value="Unassembled WGS sequence"/>
</dbReference>
<evidence type="ECO:0000256" key="2">
    <source>
        <dbReference type="ARBA" id="ARBA00006275"/>
    </source>
</evidence>